<name>A0A3N2GNI0_9PSEU</name>
<evidence type="ECO:0000313" key="2">
    <source>
        <dbReference type="Proteomes" id="UP000274843"/>
    </source>
</evidence>
<dbReference type="GeneID" id="301841948"/>
<dbReference type="EMBL" id="RKHY01000001">
    <property type="protein sequence ID" value="ROS38194.1"/>
    <property type="molecule type" value="Genomic_DNA"/>
</dbReference>
<keyword evidence="2" id="KW-1185">Reference proteome</keyword>
<gene>
    <name evidence="1" type="ORF">EDD35_0462</name>
</gene>
<evidence type="ECO:0000313" key="1">
    <source>
        <dbReference type="EMBL" id="ROS38194.1"/>
    </source>
</evidence>
<protein>
    <submittedName>
        <fullName evidence="1">Uncharacterized protein</fullName>
    </submittedName>
</protein>
<reference evidence="1 2" key="1">
    <citation type="submission" date="2018-11" db="EMBL/GenBank/DDBJ databases">
        <title>Sequencing the genomes of 1000 actinobacteria strains.</title>
        <authorList>
            <person name="Klenk H.-P."/>
        </authorList>
    </citation>
    <scope>NUCLEOTIDE SEQUENCE [LARGE SCALE GENOMIC DNA]</scope>
    <source>
        <strain evidence="1 2">DSM 44348</strain>
    </source>
</reference>
<comment type="caution">
    <text evidence="1">The sequence shown here is derived from an EMBL/GenBank/DDBJ whole genome shotgun (WGS) entry which is preliminary data.</text>
</comment>
<sequence length="84" mass="8905">MGNVVHAEPTGVMALVRLRRGAAGERDRVCHLVPIPETGPIPEVLIARCGAPIACGSAELLERICGMPCESCLARAARDRRLAC</sequence>
<accession>A0A3N2GNI0</accession>
<organism evidence="1 2">
    <name type="scientific">Amycolatopsis thermoflava</name>
    <dbReference type="NCBI Taxonomy" id="84480"/>
    <lineage>
        <taxon>Bacteria</taxon>
        <taxon>Bacillati</taxon>
        <taxon>Actinomycetota</taxon>
        <taxon>Actinomycetes</taxon>
        <taxon>Pseudonocardiales</taxon>
        <taxon>Pseudonocardiaceae</taxon>
        <taxon>Amycolatopsis</taxon>
        <taxon>Amycolatopsis methanolica group</taxon>
    </lineage>
</organism>
<proteinExistence type="predicted"/>
<dbReference type="Proteomes" id="UP000274843">
    <property type="component" value="Unassembled WGS sequence"/>
</dbReference>
<dbReference type="RefSeq" id="WP_020420360.1">
    <property type="nucleotide sequence ID" value="NZ_CBDRBK010000024.1"/>
</dbReference>
<dbReference type="AlphaFoldDB" id="A0A3N2GNI0"/>